<dbReference type="RefSeq" id="WP_317489281.1">
    <property type="nucleotide sequence ID" value="NZ_CP136051.1"/>
</dbReference>
<organism evidence="3 4">
    <name type="scientific">Imperialibacter roseus</name>
    <dbReference type="NCBI Taxonomy" id="1324217"/>
    <lineage>
        <taxon>Bacteria</taxon>
        <taxon>Pseudomonadati</taxon>
        <taxon>Bacteroidota</taxon>
        <taxon>Cytophagia</taxon>
        <taxon>Cytophagales</taxon>
        <taxon>Flammeovirgaceae</taxon>
        <taxon>Imperialibacter</taxon>
    </lineage>
</organism>
<gene>
    <name evidence="3" type="ORF">RT717_26180</name>
</gene>
<evidence type="ECO:0000259" key="2">
    <source>
        <dbReference type="Pfam" id="PF22013"/>
    </source>
</evidence>
<sequence length="395" mass="42666">MIEALSQPDVQAFLKAHATDSPAKLALQRHLPGGVSASLLASQLKARQKAKDKLPSWLSRDGIIFPHGVALEQCSSETTAGFKAARWAGQSFADLTGGTGVDTFFFSQSFEKGVYVEADAERCELASHNFGVLGVGHLQVVLSTAEAFLADTTDHYDFIYIDPDRRANHKRAIGFSDSTPDVVQLMPELLKRATTVLIKASPMIDIQQGLRDLGTVSKVLVLAVNNECKEVLFECGSSGGPVEIEAWQVQGGQETVLRFSLEEEASAGVSFGEPEAFIYDPNVAITKSGAYKTVAVRYGLKKLHPNTHLYTSATLVEGFPGRTFRVLAVLPFSSKGLKSLKLPFAKAHVMSKNFPLEAAELQKRLKLKEGEEGFVMGVTVGSGKVLVVAERVVIA</sequence>
<dbReference type="Pfam" id="PF18096">
    <property type="entry name" value="Thump_like"/>
    <property type="match status" value="1"/>
</dbReference>
<dbReference type="EMBL" id="CP136051">
    <property type="protein sequence ID" value="WOK06567.1"/>
    <property type="molecule type" value="Genomic_DNA"/>
</dbReference>
<reference evidence="3 4" key="1">
    <citation type="journal article" date="2023" name="Microbiol. Resour. Announc.">
        <title>Complete Genome Sequence of Imperialibacter roseus strain P4T.</title>
        <authorList>
            <person name="Tizabi D.R."/>
            <person name="Bachvaroff T."/>
            <person name="Hill R.T."/>
        </authorList>
    </citation>
    <scope>NUCLEOTIDE SEQUENCE [LARGE SCALE GENOMIC DNA]</scope>
    <source>
        <strain evidence="3 4">P4T</strain>
    </source>
</reference>
<dbReference type="Gene3D" id="1.10.10.1110">
    <property type="entry name" value="Methyltransferase PG1098, N-terminal domain"/>
    <property type="match status" value="1"/>
</dbReference>
<evidence type="ECO:0000259" key="1">
    <source>
        <dbReference type="Pfam" id="PF18096"/>
    </source>
</evidence>
<feature type="domain" description="PG-1098 ferredoxin-like" evidence="2">
    <location>
        <begin position="277"/>
        <end position="320"/>
    </location>
</feature>
<evidence type="ECO:0000313" key="3">
    <source>
        <dbReference type="EMBL" id="WOK06567.1"/>
    </source>
</evidence>
<evidence type="ECO:0000313" key="4">
    <source>
        <dbReference type="Proteomes" id="UP001302349"/>
    </source>
</evidence>
<dbReference type="Pfam" id="PF22013">
    <property type="entry name" value="PG_1098_Fer"/>
    <property type="match status" value="1"/>
</dbReference>
<dbReference type="InterPro" id="IPR041497">
    <property type="entry name" value="Thump-like"/>
</dbReference>
<dbReference type="InterPro" id="IPR054168">
    <property type="entry name" value="PG_1098_Fer"/>
</dbReference>
<dbReference type="Proteomes" id="UP001302349">
    <property type="component" value="Chromosome"/>
</dbReference>
<keyword evidence="4" id="KW-1185">Reference proteome</keyword>
<dbReference type="InterPro" id="IPR029063">
    <property type="entry name" value="SAM-dependent_MTases_sf"/>
</dbReference>
<proteinExistence type="predicted"/>
<protein>
    <recommendedName>
        <fullName evidence="5">THUMP-like domain-containing protein</fullName>
    </recommendedName>
</protein>
<name>A0ABZ0IPY0_9BACT</name>
<evidence type="ECO:0008006" key="5">
    <source>
        <dbReference type="Google" id="ProtNLM"/>
    </source>
</evidence>
<accession>A0ABZ0IPY0</accession>
<feature type="domain" description="THUMP-like" evidence="1">
    <location>
        <begin position="321"/>
        <end position="391"/>
    </location>
</feature>
<dbReference type="Gene3D" id="3.40.50.150">
    <property type="entry name" value="Vaccinia Virus protein VP39"/>
    <property type="match status" value="1"/>
</dbReference>
<dbReference type="SUPFAM" id="SSF53335">
    <property type="entry name" value="S-adenosyl-L-methionine-dependent methyltransferases"/>
    <property type="match status" value="1"/>
</dbReference>